<dbReference type="AlphaFoldDB" id="A0A9W6FGC8"/>
<evidence type="ECO:0000256" key="2">
    <source>
        <dbReference type="ARBA" id="ARBA00022857"/>
    </source>
</evidence>
<sequence length="134" mass="15468">MNDMTLNNNVRMPMIGFGTWDIRGEAGKQSILTALDLGYRLIDTAQMYENEYIVGCAVKESGIPREELFLTTKIYRPNTTRQKAKSGIEQSLNELQTDYIDLFLIHEPYKSAPEMYEAFKEALRDGKTFLRNLF</sequence>
<evidence type="ECO:0000259" key="4">
    <source>
        <dbReference type="Pfam" id="PF00248"/>
    </source>
</evidence>
<dbReference type="InterPro" id="IPR036812">
    <property type="entry name" value="NAD(P)_OxRdtase_dom_sf"/>
</dbReference>
<dbReference type="GO" id="GO:1990002">
    <property type="term" value="F:methylglyoxal reductase (NADPH) (acetol producing) activity"/>
    <property type="evidence" value="ECO:0007669"/>
    <property type="project" value="TreeGrafter"/>
</dbReference>
<dbReference type="InterPro" id="IPR020471">
    <property type="entry name" value="AKR"/>
</dbReference>
<evidence type="ECO:0000313" key="6">
    <source>
        <dbReference type="Proteomes" id="UP001145094"/>
    </source>
</evidence>
<accession>A0A9W6FGC8</accession>
<dbReference type="PRINTS" id="PR00069">
    <property type="entry name" value="ALDKETRDTASE"/>
</dbReference>
<evidence type="ECO:0000256" key="1">
    <source>
        <dbReference type="ARBA" id="ARBA00007905"/>
    </source>
</evidence>
<dbReference type="Gene3D" id="3.20.20.100">
    <property type="entry name" value="NADP-dependent oxidoreductase domain"/>
    <property type="match status" value="1"/>
</dbReference>
<dbReference type="GO" id="GO:0051596">
    <property type="term" value="P:methylglyoxal catabolic process"/>
    <property type="evidence" value="ECO:0007669"/>
    <property type="project" value="TreeGrafter"/>
</dbReference>
<protein>
    <recommendedName>
        <fullName evidence="4">NADP-dependent oxidoreductase domain-containing protein</fullName>
    </recommendedName>
</protein>
<comment type="caution">
    <text evidence="5">The sequence shown here is derived from an EMBL/GenBank/DDBJ whole genome shotgun (WGS) entry which is preliminary data.</text>
</comment>
<feature type="domain" description="NADP-dependent oxidoreductase" evidence="4">
    <location>
        <begin position="15"/>
        <end position="127"/>
    </location>
</feature>
<dbReference type="Proteomes" id="UP001145094">
    <property type="component" value="Unassembled WGS sequence"/>
</dbReference>
<dbReference type="PROSITE" id="PS00798">
    <property type="entry name" value="ALDOKETO_REDUCTASE_1"/>
    <property type="match status" value="1"/>
</dbReference>
<organism evidence="5 6">
    <name type="scientific">Sellimonas catena</name>
    <dbReference type="NCBI Taxonomy" id="2994035"/>
    <lineage>
        <taxon>Bacteria</taxon>
        <taxon>Bacillati</taxon>
        <taxon>Bacillota</taxon>
        <taxon>Clostridia</taxon>
        <taxon>Lachnospirales</taxon>
        <taxon>Lachnospiraceae</taxon>
        <taxon>Sellimonas</taxon>
    </lineage>
</organism>
<dbReference type="PANTHER" id="PTHR43827:SF3">
    <property type="entry name" value="NADP-DEPENDENT OXIDOREDUCTASE DOMAIN-CONTAINING PROTEIN"/>
    <property type="match status" value="1"/>
</dbReference>
<dbReference type="EMBL" id="BSCH01000001">
    <property type="protein sequence ID" value="GLG88688.1"/>
    <property type="molecule type" value="Genomic_DNA"/>
</dbReference>
<dbReference type="InterPro" id="IPR018170">
    <property type="entry name" value="Aldo/ket_reductase_CS"/>
</dbReference>
<evidence type="ECO:0000313" key="5">
    <source>
        <dbReference type="EMBL" id="GLG88688.1"/>
    </source>
</evidence>
<reference evidence="5" key="3">
    <citation type="journal article" date="2023" name="Int. J. Syst. Evol. Microbiol.">
        <title>Sellimonas catena sp. nov., isolated from human faeces.</title>
        <authorList>
            <person name="Hisatomi A."/>
            <person name="Ohkuma M."/>
            <person name="Sakamoto M."/>
        </authorList>
    </citation>
    <scope>NUCLEOTIDE SEQUENCE</scope>
    <source>
        <strain evidence="5">18CBH55</strain>
    </source>
</reference>
<comment type="similarity">
    <text evidence="1">Belongs to the aldo/keto reductase family.</text>
</comment>
<dbReference type="InterPro" id="IPR023210">
    <property type="entry name" value="NADP_OxRdtase_dom"/>
</dbReference>
<dbReference type="SUPFAM" id="SSF51430">
    <property type="entry name" value="NAD(P)-linked oxidoreductase"/>
    <property type="match status" value="1"/>
</dbReference>
<evidence type="ECO:0000256" key="3">
    <source>
        <dbReference type="ARBA" id="ARBA00023002"/>
    </source>
</evidence>
<gene>
    <name evidence="5" type="ORF">Selli2_01140</name>
</gene>
<reference evidence="5" key="2">
    <citation type="submission" date="2022-11" db="EMBL/GenBank/DDBJ databases">
        <title>Draft genome sequence of Sellimonas catena strain 18CBH55.</title>
        <authorList>
            <person name="Hisatomi A."/>
            <person name="Ohkuma M."/>
            <person name="Sakamoto M."/>
        </authorList>
    </citation>
    <scope>NUCLEOTIDE SEQUENCE</scope>
    <source>
        <strain evidence="5">18CBH55</strain>
    </source>
</reference>
<reference evidence="5" key="1">
    <citation type="submission" date="2022-11" db="EMBL/GenBank/DDBJ databases">
        <title>Draft genome sequence of Sellimonas catena strain 18CBH55.</title>
        <authorList>
            <person name="Atsushi H."/>
            <person name="Moriya O."/>
            <person name="Mitsuo S."/>
        </authorList>
    </citation>
    <scope>NUCLEOTIDE SEQUENCE</scope>
    <source>
        <strain evidence="5">18CBH55</strain>
    </source>
</reference>
<keyword evidence="2" id="KW-0521">NADP</keyword>
<keyword evidence="3" id="KW-0560">Oxidoreductase</keyword>
<name>A0A9W6FGC8_9FIRM</name>
<proteinExistence type="inferred from homology"/>
<dbReference type="Pfam" id="PF00248">
    <property type="entry name" value="Aldo_ket_red"/>
    <property type="match status" value="1"/>
</dbReference>
<dbReference type="PANTHER" id="PTHR43827">
    <property type="entry name" value="2,5-DIKETO-D-GLUCONIC ACID REDUCTASE"/>
    <property type="match status" value="1"/>
</dbReference>